<dbReference type="GO" id="GO:0008270">
    <property type="term" value="F:zinc ion binding"/>
    <property type="evidence" value="ECO:0007669"/>
    <property type="project" value="UniProtKB-UniRule"/>
</dbReference>
<dbReference type="PROSITE" id="PS51144">
    <property type="entry name" value="ALPHA_CA_2"/>
    <property type="match status" value="1"/>
</dbReference>
<dbReference type="InterPro" id="IPR023561">
    <property type="entry name" value="Carbonic_anhydrase_a-class"/>
</dbReference>
<keyword evidence="5" id="KW-1003">Cell membrane</keyword>
<dbReference type="InterPro" id="IPR018338">
    <property type="entry name" value="Carbonic_anhydrase_a-class_CS"/>
</dbReference>
<evidence type="ECO:0000256" key="14">
    <source>
        <dbReference type="ARBA" id="ARBA00023288"/>
    </source>
</evidence>
<evidence type="ECO:0000256" key="16">
    <source>
        <dbReference type="ARBA" id="ARBA00049061"/>
    </source>
</evidence>
<evidence type="ECO:0000256" key="15">
    <source>
        <dbReference type="ARBA" id="ARBA00045603"/>
    </source>
</evidence>
<reference evidence="20" key="1">
    <citation type="submission" date="2025-08" db="UniProtKB">
        <authorList>
            <consortium name="Ensembl"/>
        </authorList>
    </citation>
    <scope>IDENTIFICATION</scope>
</reference>
<evidence type="ECO:0000256" key="6">
    <source>
        <dbReference type="ARBA" id="ARBA00022622"/>
    </source>
</evidence>
<dbReference type="InterPro" id="IPR036398">
    <property type="entry name" value="CA_dom_sf"/>
</dbReference>
<evidence type="ECO:0000256" key="1">
    <source>
        <dbReference type="ARBA" id="ARBA00001947"/>
    </source>
</evidence>
<evidence type="ECO:0000256" key="4">
    <source>
        <dbReference type="ARBA" id="ARBA00011736"/>
    </source>
</evidence>
<evidence type="ECO:0000256" key="12">
    <source>
        <dbReference type="ARBA" id="ARBA00023180"/>
    </source>
</evidence>
<comment type="similarity">
    <text evidence="3 17">Belongs to the alpha-carbonic anhydrase family.</text>
</comment>
<dbReference type="GO" id="GO:0098552">
    <property type="term" value="C:side of membrane"/>
    <property type="evidence" value="ECO:0007669"/>
    <property type="project" value="UniProtKB-KW"/>
</dbReference>
<reference evidence="20" key="2">
    <citation type="submission" date="2025-09" db="UniProtKB">
        <authorList>
            <consortium name="Ensembl"/>
        </authorList>
    </citation>
    <scope>IDENTIFICATION</scope>
</reference>
<proteinExistence type="inferred from homology"/>
<evidence type="ECO:0000256" key="10">
    <source>
        <dbReference type="ARBA" id="ARBA00023136"/>
    </source>
</evidence>
<comment type="function">
    <text evidence="15">Catalyzes the reversible hydration of carbon dioxide into bicarbonate and protons and thus is essential to maintaining intracellular and extracellular pH. May stimulate the sodium/bicarbonate transporter activity of SLC4A4 that acts in pH homeostasis. It is essential for acid overload removal from the retina and retina epithelium, and acid release in the choriocapillaris in the choroid.</text>
</comment>
<evidence type="ECO:0000256" key="7">
    <source>
        <dbReference type="ARBA" id="ARBA00022723"/>
    </source>
</evidence>
<feature type="transmembrane region" description="Helical" evidence="18">
    <location>
        <begin position="246"/>
        <end position="264"/>
    </location>
</feature>
<evidence type="ECO:0000256" key="8">
    <source>
        <dbReference type="ARBA" id="ARBA00022729"/>
    </source>
</evidence>
<comment type="subunit">
    <text evidence="4">Interacts with SLC4A4.</text>
</comment>
<protein>
    <recommendedName>
        <fullName evidence="17">Carbonic anhydrase</fullName>
        <ecNumber evidence="17">4.2.1.1</ecNumber>
    </recommendedName>
</protein>
<evidence type="ECO:0000256" key="11">
    <source>
        <dbReference type="ARBA" id="ARBA00023157"/>
    </source>
</evidence>
<dbReference type="STRING" id="8078.ENSFHEP00000012106"/>
<dbReference type="InterPro" id="IPR001148">
    <property type="entry name" value="CA_dom"/>
</dbReference>
<dbReference type="FunFam" id="3.10.200.10:FF:000003">
    <property type="entry name" value="Carbonic anhydrase 12"/>
    <property type="match status" value="1"/>
</dbReference>
<evidence type="ECO:0000256" key="2">
    <source>
        <dbReference type="ARBA" id="ARBA00004609"/>
    </source>
</evidence>
<evidence type="ECO:0000313" key="20">
    <source>
        <dbReference type="Ensembl" id="ENSFHEP00000012106.1"/>
    </source>
</evidence>
<comment type="cofactor">
    <cofactor evidence="1 17">
        <name>Zn(2+)</name>
        <dbReference type="ChEBI" id="CHEBI:29105"/>
    </cofactor>
</comment>
<evidence type="ECO:0000256" key="3">
    <source>
        <dbReference type="ARBA" id="ARBA00010718"/>
    </source>
</evidence>
<dbReference type="SMART" id="SM01057">
    <property type="entry name" value="Carb_anhydrase"/>
    <property type="match status" value="1"/>
</dbReference>
<evidence type="ECO:0000256" key="17">
    <source>
        <dbReference type="RuleBase" id="RU367011"/>
    </source>
</evidence>
<evidence type="ECO:0000313" key="21">
    <source>
        <dbReference type="Proteomes" id="UP000265000"/>
    </source>
</evidence>
<dbReference type="GeneTree" id="ENSGT00940000155690"/>
<keyword evidence="10 18" id="KW-0472">Membrane</keyword>
<keyword evidence="18" id="KW-1133">Transmembrane helix</keyword>
<keyword evidence="18" id="KW-0812">Transmembrane</keyword>
<keyword evidence="7 17" id="KW-0479">Metal-binding</keyword>
<dbReference type="Gene3D" id="3.10.200.10">
    <property type="entry name" value="Alpha carbonic anhydrase"/>
    <property type="match status" value="1"/>
</dbReference>
<accession>A0A3Q2PGI7</accession>
<dbReference type="GO" id="GO:0004089">
    <property type="term" value="F:carbonate dehydratase activity"/>
    <property type="evidence" value="ECO:0007669"/>
    <property type="project" value="UniProtKB-UniRule"/>
</dbReference>
<dbReference type="Pfam" id="PF00194">
    <property type="entry name" value="Carb_anhydrase"/>
    <property type="match status" value="1"/>
</dbReference>
<dbReference type="PANTHER" id="PTHR18952">
    <property type="entry name" value="CARBONIC ANHYDRASE"/>
    <property type="match status" value="1"/>
</dbReference>
<keyword evidence="13 17" id="KW-0456">Lyase</keyword>
<keyword evidence="21" id="KW-1185">Reference proteome</keyword>
<evidence type="ECO:0000256" key="5">
    <source>
        <dbReference type="ARBA" id="ARBA00022475"/>
    </source>
</evidence>
<dbReference type="Ensembl" id="ENSFHET00000031864.1">
    <property type="protein sequence ID" value="ENSFHEP00000012106.1"/>
    <property type="gene ID" value="ENSFHEG00000013574.1"/>
</dbReference>
<dbReference type="EC" id="4.2.1.1" evidence="17"/>
<keyword evidence="9 17" id="KW-0862">Zinc</keyword>
<organism evidence="20 21">
    <name type="scientific">Fundulus heteroclitus</name>
    <name type="common">Killifish</name>
    <name type="synonym">Mummichog</name>
    <dbReference type="NCBI Taxonomy" id="8078"/>
    <lineage>
        <taxon>Eukaryota</taxon>
        <taxon>Metazoa</taxon>
        <taxon>Chordata</taxon>
        <taxon>Craniata</taxon>
        <taxon>Vertebrata</taxon>
        <taxon>Euteleostomi</taxon>
        <taxon>Actinopterygii</taxon>
        <taxon>Neopterygii</taxon>
        <taxon>Teleostei</taxon>
        <taxon>Neoteleostei</taxon>
        <taxon>Acanthomorphata</taxon>
        <taxon>Ovalentaria</taxon>
        <taxon>Atherinomorphae</taxon>
        <taxon>Cyprinodontiformes</taxon>
        <taxon>Fundulidae</taxon>
        <taxon>Fundulus</taxon>
    </lineage>
</organism>
<dbReference type="SUPFAM" id="SSF51069">
    <property type="entry name" value="Carbonic anhydrase"/>
    <property type="match status" value="1"/>
</dbReference>
<dbReference type="Proteomes" id="UP000265000">
    <property type="component" value="Unplaced"/>
</dbReference>
<keyword evidence="12" id="KW-0325">Glycoprotein</keyword>
<evidence type="ECO:0000256" key="18">
    <source>
        <dbReference type="SAM" id="Phobius"/>
    </source>
</evidence>
<comment type="function">
    <text evidence="17">Reversible hydration of carbon dioxide.</text>
</comment>
<evidence type="ECO:0000259" key="19">
    <source>
        <dbReference type="PROSITE" id="PS51144"/>
    </source>
</evidence>
<dbReference type="CDD" id="cd03117">
    <property type="entry name" value="alpha_CA_IV_XV_like"/>
    <property type="match status" value="1"/>
</dbReference>
<keyword evidence="6" id="KW-0336">GPI-anchor</keyword>
<feature type="domain" description="Alpha-carbonic anhydrase" evidence="19">
    <location>
        <begin position="1"/>
        <end position="243"/>
    </location>
</feature>
<dbReference type="PANTHER" id="PTHR18952:SF95">
    <property type="entry name" value="CARBONIC ANHYDRASE 4"/>
    <property type="match status" value="1"/>
</dbReference>
<keyword evidence="14" id="KW-0449">Lipoprotein</keyword>
<name>A0A3Q2PGI7_FUNHE</name>
<sequence>QTSSPDVWQVVSQQCSGRFQSPINIVTRKMLPDEQLTPFHLVGYQKTFHGRLTNNGHTVQLDLPLGIMIKVGRLAENYKAVQVHFHWGQNGGPGSEHTIDGEQFPMEMHIVHIKEEYDSLSQAVKDQTGVAVLGFLFQESETTNKKYTPLVDALTRIIEPSSNTTLTDISLEMLIPPKEDLAKYFRYHGSLTTPDCAEAVVWTLFESTIPLSRNQLRFSDGTQMVQTYRPVQPLNARQVYYSKGQILVVSWVLLIMSVLLSSALPQYSEG</sequence>
<keyword evidence="11" id="KW-1015">Disulfide bond</keyword>
<evidence type="ECO:0000256" key="9">
    <source>
        <dbReference type="ARBA" id="ARBA00022833"/>
    </source>
</evidence>
<dbReference type="AlphaFoldDB" id="A0A3Q2PGI7"/>
<keyword evidence="8" id="KW-0732">Signal</keyword>
<comment type="subcellular location">
    <subcellularLocation>
        <location evidence="2">Cell membrane</location>
        <topology evidence="2">Lipid-anchor</topology>
        <topology evidence="2">GPI-anchor</topology>
    </subcellularLocation>
</comment>
<dbReference type="InterPro" id="IPR041874">
    <property type="entry name" value="CA4/CA15"/>
</dbReference>
<comment type="catalytic activity">
    <reaction evidence="16">
        <text>hydrogencarbonate + H(+) = CO2 + H2O</text>
        <dbReference type="Rhea" id="RHEA:10748"/>
        <dbReference type="ChEBI" id="CHEBI:15377"/>
        <dbReference type="ChEBI" id="CHEBI:15378"/>
        <dbReference type="ChEBI" id="CHEBI:16526"/>
        <dbReference type="ChEBI" id="CHEBI:17544"/>
        <dbReference type="EC" id="4.2.1.1"/>
    </reaction>
    <physiologicalReaction direction="left-to-right" evidence="16">
        <dbReference type="Rhea" id="RHEA:10749"/>
    </physiologicalReaction>
    <physiologicalReaction direction="right-to-left" evidence="16">
        <dbReference type="Rhea" id="RHEA:10750"/>
    </physiologicalReaction>
</comment>
<dbReference type="GO" id="GO:0005886">
    <property type="term" value="C:plasma membrane"/>
    <property type="evidence" value="ECO:0007669"/>
    <property type="project" value="UniProtKB-SubCell"/>
</dbReference>
<dbReference type="PROSITE" id="PS00162">
    <property type="entry name" value="ALPHA_CA_1"/>
    <property type="match status" value="1"/>
</dbReference>
<evidence type="ECO:0000256" key="13">
    <source>
        <dbReference type="ARBA" id="ARBA00023239"/>
    </source>
</evidence>